<comment type="caution">
    <text evidence="1">The sequence shown here is derived from an EMBL/GenBank/DDBJ whole genome shotgun (WGS) entry which is preliminary data.</text>
</comment>
<dbReference type="InterPro" id="IPR024469">
    <property type="entry name" value="DUF2538"/>
</dbReference>
<reference evidence="1 2" key="1">
    <citation type="submission" date="2020-08" db="EMBL/GenBank/DDBJ databases">
        <title>A Genomic Blueprint of the Chicken Gut Microbiome.</title>
        <authorList>
            <person name="Gilroy R."/>
            <person name="Ravi A."/>
            <person name="Getino M."/>
            <person name="Pursley I."/>
            <person name="Horton D.L."/>
            <person name="Alikhan N.-F."/>
            <person name="Baker D."/>
            <person name="Gharbi K."/>
            <person name="Hall N."/>
            <person name="Watson M."/>
            <person name="Adriaenssens E.M."/>
            <person name="Foster-Nyarko E."/>
            <person name="Jarju S."/>
            <person name="Secka A."/>
            <person name="Antonio M."/>
            <person name="Oren A."/>
            <person name="Chaudhuri R."/>
            <person name="La Ragione R.M."/>
            <person name="Hildebrand F."/>
            <person name="Pallen M.J."/>
        </authorList>
    </citation>
    <scope>NUCLEOTIDE SEQUENCE [LARGE SCALE GENOMIC DNA]</scope>
    <source>
        <strain evidence="1 2">Sa2BVA9</strain>
    </source>
</reference>
<dbReference type="Pfam" id="PF10804">
    <property type="entry name" value="DUF2538"/>
    <property type="match status" value="1"/>
</dbReference>
<gene>
    <name evidence="1" type="ORF">H9647_25210</name>
</gene>
<keyword evidence="2" id="KW-1185">Reference proteome</keyword>
<name>A0ABR8T6G1_9BACL</name>
<accession>A0ABR8T6G1</accession>
<evidence type="ECO:0000313" key="2">
    <source>
        <dbReference type="Proteomes" id="UP000608071"/>
    </source>
</evidence>
<proteinExistence type="predicted"/>
<evidence type="ECO:0000313" key="1">
    <source>
        <dbReference type="EMBL" id="MBD7971363.1"/>
    </source>
</evidence>
<dbReference type="RefSeq" id="WP_191805219.1">
    <property type="nucleotide sequence ID" value="NZ_JACSQL010000031.1"/>
</dbReference>
<protein>
    <submittedName>
        <fullName evidence="1">DUF2538 family protein</fullName>
    </submittedName>
</protein>
<organism evidence="1 2">
    <name type="scientific">Paenibacillus gallinarum</name>
    <dbReference type="NCBI Taxonomy" id="2762232"/>
    <lineage>
        <taxon>Bacteria</taxon>
        <taxon>Bacillati</taxon>
        <taxon>Bacillota</taxon>
        <taxon>Bacilli</taxon>
        <taxon>Bacillales</taxon>
        <taxon>Paenibacillaceae</taxon>
        <taxon>Paenibacillus</taxon>
    </lineage>
</organism>
<dbReference type="Proteomes" id="UP000608071">
    <property type="component" value="Unassembled WGS sequence"/>
</dbReference>
<dbReference type="EMBL" id="JACSQL010000031">
    <property type="protein sequence ID" value="MBD7971363.1"/>
    <property type="molecule type" value="Genomic_DNA"/>
</dbReference>
<sequence length="149" mass="17818">MYFVTDEHKNNFEMLVEFYKAEQDSEYKSACYVLALPEIYNKVNGKFGERPFDWMYKFEEKEIVEEDFWTKEKRVVIDRIYELDENGEELESQAYGYLSSGYRKIVQLAQNLFNSSNEFNLCDALGTWGDDLFQVYQQAVLLRTKRQES</sequence>